<evidence type="ECO:0008006" key="5">
    <source>
        <dbReference type="Google" id="ProtNLM"/>
    </source>
</evidence>
<feature type="region of interest" description="Disordered" evidence="1">
    <location>
        <begin position="20"/>
        <end position="42"/>
    </location>
</feature>
<organism evidence="3 4">
    <name type="scientific">Cochliobolus sativus</name>
    <name type="common">Common root rot and spot blotch fungus</name>
    <name type="synonym">Bipolaris sorokiniana</name>
    <dbReference type="NCBI Taxonomy" id="45130"/>
    <lineage>
        <taxon>Eukaryota</taxon>
        <taxon>Fungi</taxon>
        <taxon>Dikarya</taxon>
        <taxon>Ascomycota</taxon>
        <taxon>Pezizomycotina</taxon>
        <taxon>Dothideomycetes</taxon>
        <taxon>Pleosporomycetidae</taxon>
        <taxon>Pleosporales</taxon>
        <taxon>Pleosporineae</taxon>
        <taxon>Pleosporaceae</taxon>
        <taxon>Bipolaris</taxon>
    </lineage>
</organism>
<feature type="chain" id="PRO_5034331766" description="3-carboxymuconate cyclase" evidence="2">
    <location>
        <begin position="17"/>
        <end position="420"/>
    </location>
</feature>
<name>A0A8H5ZL22_COCSA</name>
<sequence>MYTAALLSLLPLLAVAAPHQQHGPGMKQGKQQDGMSCTPQGSNKAVKVGKAVYLITNEAENAVIALPIGADGKLSAGKMAKTGGTGSAAVNAEGKPETPDALVSQSSLTVAGNNLFAVNAGSNTLTMMAISNQDPTALTCVGKPVKVQGEFPNTVAASAKNKIACVGTSGAVAGISCASFSSKGMGQMDGLRPFDLGQTTPPVGPLNTVSQTFFSADEKTLFTTVKGDPTVNTTGFLSTFPVEAGQGGANKVSTKGMQSSPNGTAVLFGSAIMAKDPSSLFVTDASFGAAVLKVDSAGQATVQGAGTIEGQKATCWATISDSTNSAYVTDVATNRVVEMSLDNASIIKELDLSANGDPGLVDLRAAGDFVYALSPGNGTTNAAITVLDVSGGKGSMKQIQHFDLGRMGAGKSAQGMAVML</sequence>
<gene>
    <name evidence="3" type="ORF">GGP41_003923</name>
</gene>
<dbReference type="Gene3D" id="2.130.10.10">
    <property type="entry name" value="YVTN repeat-like/Quinoprotein amine dehydrogenase"/>
    <property type="match status" value="2"/>
</dbReference>
<protein>
    <recommendedName>
        <fullName evidence="5">3-carboxymuconate cyclase</fullName>
    </recommendedName>
</protein>
<dbReference type="EMBL" id="WNKQ01000005">
    <property type="protein sequence ID" value="KAF5851121.1"/>
    <property type="molecule type" value="Genomic_DNA"/>
</dbReference>
<evidence type="ECO:0000256" key="2">
    <source>
        <dbReference type="SAM" id="SignalP"/>
    </source>
</evidence>
<accession>A0A8H5ZL22</accession>
<keyword evidence="2" id="KW-0732">Signal</keyword>
<evidence type="ECO:0000256" key="1">
    <source>
        <dbReference type="SAM" id="MobiDB-lite"/>
    </source>
</evidence>
<reference evidence="3" key="1">
    <citation type="submission" date="2019-11" db="EMBL/GenBank/DDBJ databases">
        <title>Bipolaris sorokiniana Genome sequencing.</title>
        <authorList>
            <person name="Wang H."/>
        </authorList>
    </citation>
    <scope>NUCLEOTIDE SEQUENCE</scope>
</reference>
<feature type="signal peptide" evidence="2">
    <location>
        <begin position="1"/>
        <end position="16"/>
    </location>
</feature>
<evidence type="ECO:0000313" key="4">
    <source>
        <dbReference type="Proteomes" id="UP000624244"/>
    </source>
</evidence>
<comment type="caution">
    <text evidence="3">The sequence shown here is derived from an EMBL/GenBank/DDBJ whole genome shotgun (WGS) entry which is preliminary data.</text>
</comment>
<dbReference type="InterPro" id="IPR015943">
    <property type="entry name" value="WD40/YVTN_repeat-like_dom_sf"/>
</dbReference>
<dbReference type="AlphaFoldDB" id="A0A8H5ZL22"/>
<evidence type="ECO:0000313" key="3">
    <source>
        <dbReference type="EMBL" id="KAF5851121.1"/>
    </source>
</evidence>
<dbReference type="Proteomes" id="UP000624244">
    <property type="component" value="Unassembled WGS sequence"/>
</dbReference>
<feature type="compositionally biased region" description="Polar residues" evidence="1">
    <location>
        <begin position="29"/>
        <end position="42"/>
    </location>
</feature>
<proteinExistence type="predicted"/>
<dbReference type="SUPFAM" id="SSF75011">
    <property type="entry name" value="3-carboxy-cis,cis-mucoante lactonizing enzyme"/>
    <property type="match status" value="1"/>
</dbReference>